<reference evidence="8" key="2">
    <citation type="submission" date="2020-09" db="EMBL/GenBank/DDBJ databases">
        <authorList>
            <person name="Sun Q."/>
            <person name="Ohkuma M."/>
        </authorList>
    </citation>
    <scope>NUCLEOTIDE SEQUENCE</scope>
    <source>
        <strain evidence="8">JCM 4434</strain>
    </source>
</reference>
<evidence type="ECO:0000256" key="4">
    <source>
        <dbReference type="ARBA" id="ARBA00022840"/>
    </source>
</evidence>
<dbReference type="InterPro" id="IPR042099">
    <property type="entry name" value="ANL_N_sf"/>
</dbReference>
<dbReference type="FunFam" id="3.30.300.30:FF:000005">
    <property type="entry name" value="Acyl-coenzyme A synthetase ACSM5, mitochondrial"/>
    <property type="match status" value="1"/>
</dbReference>
<dbReference type="PANTHER" id="PTHR43352">
    <property type="entry name" value="ACETYL-COA SYNTHETASE"/>
    <property type="match status" value="1"/>
</dbReference>
<dbReference type="PROSITE" id="PS00455">
    <property type="entry name" value="AMP_BINDING"/>
    <property type="match status" value="1"/>
</dbReference>
<evidence type="ECO:0000313" key="8">
    <source>
        <dbReference type="EMBL" id="GGU84914.1"/>
    </source>
</evidence>
<keyword evidence="2" id="KW-0436">Ligase</keyword>
<feature type="region of interest" description="Disordered" evidence="5">
    <location>
        <begin position="546"/>
        <end position="573"/>
    </location>
</feature>
<dbReference type="Gene3D" id="3.30.300.30">
    <property type="match status" value="1"/>
</dbReference>
<organism evidence="8 9">
    <name type="scientific">Kitasatospora aureofaciens</name>
    <name type="common">Streptomyces aureofaciens</name>
    <dbReference type="NCBI Taxonomy" id="1894"/>
    <lineage>
        <taxon>Bacteria</taxon>
        <taxon>Bacillati</taxon>
        <taxon>Actinomycetota</taxon>
        <taxon>Actinomycetes</taxon>
        <taxon>Kitasatosporales</taxon>
        <taxon>Streptomycetaceae</taxon>
        <taxon>Kitasatospora</taxon>
    </lineage>
</organism>
<dbReference type="Gene3D" id="3.40.50.12780">
    <property type="entry name" value="N-terminal domain of ligase-like"/>
    <property type="match status" value="1"/>
</dbReference>
<dbReference type="Pfam" id="PF13193">
    <property type="entry name" value="AMP-binding_C"/>
    <property type="match status" value="1"/>
</dbReference>
<name>A0A8H9LS52_KITAU</name>
<dbReference type="EMBL" id="BMUB01000009">
    <property type="protein sequence ID" value="GGU84914.1"/>
    <property type="molecule type" value="Genomic_DNA"/>
</dbReference>
<evidence type="ECO:0000259" key="6">
    <source>
        <dbReference type="Pfam" id="PF00501"/>
    </source>
</evidence>
<evidence type="ECO:0000256" key="1">
    <source>
        <dbReference type="ARBA" id="ARBA00006432"/>
    </source>
</evidence>
<dbReference type="InterPro" id="IPR000873">
    <property type="entry name" value="AMP-dep_synth/lig_dom"/>
</dbReference>
<accession>A0A8H9LS52</accession>
<reference evidence="8" key="1">
    <citation type="journal article" date="2014" name="Int. J. Syst. Evol. Microbiol.">
        <title>Complete genome sequence of Corynebacterium casei LMG S-19264T (=DSM 44701T), isolated from a smear-ripened cheese.</title>
        <authorList>
            <consortium name="US DOE Joint Genome Institute (JGI-PGF)"/>
            <person name="Walter F."/>
            <person name="Albersmeier A."/>
            <person name="Kalinowski J."/>
            <person name="Ruckert C."/>
        </authorList>
    </citation>
    <scope>NUCLEOTIDE SEQUENCE</scope>
    <source>
        <strain evidence="8">JCM 4434</strain>
    </source>
</reference>
<evidence type="ECO:0000256" key="5">
    <source>
        <dbReference type="SAM" id="MobiDB-lite"/>
    </source>
</evidence>
<dbReference type="AlphaFoldDB" id="A0A8H9LS52"/>
<dbReference type="SUPFAM" id="SSF56801">
    <property type="entry name" value="Acetyl-CoA synthetase-like"/>
    <property type="match status" value="1"/>
</dbReference>
<dbReference type="InterPro" id="IPR045851">
    <property type="entry name" value="AMP-bd_C_sf"/>
</dbReference>
<dbReference type="Pfam" id="PF13279">
    <property type="entry name" value="4HBT_2"/>
    <property type="match status" value="1"/>
</dbReference>
<dbReference type="GO" id="GO:0016405">
    <property type="term" value="F:CoA-ligase activity"/>
    <property type="evidence" value="ECO:0007669"/>
    <property type="project" value="UniProtKB-ARBA"/>
</dbReference>
<feature type="domain" description="AMP-binding enzyme C-terminal" evidence="7">
    <location>
        <begin position="448"/>
        <end position="526"/>
    </location>
</feature>
<evidence type="ECO:0000313" key="9">
    <source>
        <dbReference type="Proteomes" id="UP000610124"/>
    </source>
</evidence>
<protein>
    <submittedName>
        <fullName evidence="8">Acetyl-CoA synthetase</fullName>
    </submittedName>
</protein>
<dbReference type="GO" id="GO:0044550">
    <property type="term" value="P:secondary metabolite biosynthetic process"/>
    <property type="evidence" value="ECO:0007669"/>
    <property type="project" value="TreeGrafter"/>
</dbReference>
<dbReference type="Gene3D" id="3.10.129.10">
    <property type="entry name" value="Hotdog Thioesterase"/>
    <property type="match status" value="1"/>
</dbReference>
<keyword evidence="4" id="KW-0067">ATP-binding</keyword>
<gene>
    <name evidence="8" type="primary">acs</name>
    <name evidence="8" type="ORF">GCM10010502_41220</name>
</gene>
<feature type="domain" description="AMP-dependent synthetase/ligase" evidence="6">
    <location>
        <begin position="52"/>
        <end position="394"/>
    </location>
</feature>
<dbReference type="GO" id="GO:0016878">
    <property type="term" value="F:acid-thiol ligase activity"/>
    <property type="evidence" value="ECO:0007669"/>
    <property type="project" value="UniProtKB-ARBA"/>
</dbReference>
<feature type="compositionally biased region" description="Polar residues" evidence="5">
    <location>
        <begin position="557"/>
        <end position="566"/>
    </location>
</feature>
<dbReference type="CDD" id="cd00586">
    <property type="entry name" value="4HBT"/>
    <property type="match status" value="1"/>
</dbReference>
<keyword evidence="3" id="KW-0547">Nucleotide-binding</keyword>
<dbReference type="GO" id="GO:0005524">
    <property type="term" value="F:ATP binding"/>
    <property type="evidence" value="ECO:0007669"/>
    <property type="project" value="UniProtKB-KW"/>
</dbReference>
<evidence type="ECO:0000256" key="2">
    <source>
        <dbReference type="ARBA" id="ARBA00022598"/>
    </source>
</evidence>
<sequence length="711" mass="77457">MELSPSAHVDTFCRDHLPPFEQWPELLFELPELAYPDRLNCAAALLDDTIARLGPERRCLLTPTDRWSYGELRDHADRIARLLTEELELVPGNRVLLRGPNTPWLAACWLGVLKAGGVAVTTMPLLRAAELTELVRIARPTLALCDHRFLAELDRAHAPDLRILPFGGPGPEDLTTRSANQCPGFTAVPTAADDVALIAFTSGTTGRPKATLHFHRDVLANADTFSRHLLRPTPDDLFAGTPPLGFTFGLGGLLVFPLRAGAASLLLEQATPEQLAEQARSHGVSVLFTAPTAYRAILAAGLADRLEGVRRCVSAGEPLPATVWKDFHTATGRRLIDGIGATELLHVFISAADADIRPGSTGRPVPGYRAAILDAQGNPVPDGEPGLLAVKGPTGCRYLDDERQRDYVRNGWNLTGDTYLRDRDGYFWYQARNDDMIVSAGYNIAGPEVEQALAAHPAVADCAVVAAPDERRGTVVKAYVVLREGASAGAETVKELQEHVKRTIAPYKYPRAVEFVPELPRTATGKLLRAELRRRAAVTKDLTRDVTKDVTKDLPRTASQNATRNTPQDAQQAPLPAAITVERRVEWSDTDAAGHYHFSAVQRWAEAAEAALLRRLGLAELFGRIPRVHFEADYRERLWFGDVVRTELRVVRVGGSSLHYAFEVHGPTGLAASGRMSVVHAAPQAKGAEPWPAPVRRALAEAGPQQPEVVA</sequence>
<evidence type="ECO:0000259" key="7">
    <source>
        <dbReference type="Pfam" id="PF13193"/>
    </source>
</evidence>
<dbReference type="KEGG" id="kau:B6264_27665"/>
<dbReference type="SUPFAM" id="SSF54637">
    <property type="entry name" value="Thioesterase/thiol ester dehydrase-isomerase"/>
    <property type="match status" value="1"/>
</dbReference>
<evidence type="ECO:0000256" key="3">
    <source>
        <dbReference type="ARBA" id="ARBA00022741"/>
    </source>
</evidence>
<proteinExistence type="inferred from homology"/>
<dbReference type="Pfam" id="PF00501">
    <property type="entry name" value="AMP-binding"/>
    <property type="match status" value="1"/>
</dbReference>
<dbReference type="InterPro" id="IPR029069">
    <property type="entry name" value="HotDog_dom_sf"/>
</dbReference>
<dbReference type="InterPro" id="IPR025110">
    <property type="entry name" value="AMP-bd_C"/>
</dbReference>
<dbReference type="InterPro" id="IPR020845">
    <property type="entry name" value="AMP-binding_CS"/>
</dbReference>
<feature type="compositionally biased region" description="Basic and acidic residues" evidence="5">
    <location>
        <begin position="546"/>
        <end position="555"/>
    </location>
</feature>
<dbReference type="Proteomes" id="UP000610124">
    <property type="component" value="Unassembled WGS sequence"/>
</dbReference>
<comment type="similarity">
    <text evidence="1">Belongs to the ATP-dependent AMP-binding enzyme family.</text>
</comment>
<dbReference type="PANTHER" id="PTHR43352:SF1">
    <property type="entry name" value="ANTHRANILATE--COA LIGASE"/>
    <property type="match status" value="1"/>
</dbReference>
<comment type="caution">
    <text evidence="8">The sequence shown here is derived from an EMBL/GenBank/DDBJ whole genome shotgun (WGS) entry which is preliminary data.</text>
</comment>